<dbReference type="VEuPathDB" id="FungiDB:BTJ68_00999"/>
<dbReference type="PANTHER" id="PTHR10502">
    <property type="entry name" value="ANNEXIN"/>
    <property type="match status" value="1"/>
</dbReference>
<feature type="compositionally biased region" description="Basic residues" evidence="3">
    <location>
        <begin position="755"/>
        <end position="767"/>
    </location>
</feature>
<feature type="compositionally biased region" description="Basic and acidic residues" evidence="3">
    <location>
        <begin position="1"/>
        <end position="10"/>
    </location>
</feature>
<name>A0A1Z5TSP0_HORWE</name>
<feature type="region of interest" description="Disordered" evidence="3">
    <location>
        <begin position="347"/>
        <end position="371"/>
    </location>
</feature>
<feature type="region of interest" description="Disordered" evidence="3">
    <location>
        <begin position="1207"/>
        <end position="1527"/>
    </location>
</feature>
<evidence type="ECO:0000256" key="3">
    <source>
        <dbReference type="SAM" id="MobiDB-lite"/>
    </source>
</evidence>
<feature type="compositionally biased region" description="Polar residues" evidence="3">
    <location>
        <begin position="1288"/>
        <end position="1311"/>
    </location>
</feature>
<dbReference type="GO" id="GO:0005509">
    <property type="term" value="F:calcium ion binding"/>
    <property type="evidence" value="ECO:0007669"/>
    <property type="project" value="InterPro"/>
</dbReference>
<feature type="region of interest" description="Disordered" evidence="3">
    <location>
        <begin position="840"/>
        <end position="1026"/>
    </location>
</feature>
<keyword evidence="2" id="KW-0041">Annexin</keyword>
<feature type="compositionally biased region" description="Basic and acidic residues" evidence="3">
    <location>
        <begin position="872"/>
        <end position="911"/>
    </location>
</feature>
<feature type="compositionally biased region" description="Low complexity" evidence="3">
    <location>
        <begin position="709"/>
        <end position="720"/>
    </location>
</feature>
<dbReference type="GO" id="GO:0001786">
    <property type="term" value="F:phosphatidylserine binding"/>
    <property type="evidence" value="ECO:0007669"/>
    <property type="project" value="TreeGrafter"/>
</dbReference>
<feature type="compositionally biased region" description="Polar residues" evidence="3">
    <location>
        <begin position="1331"/>
        <end position="1349"/>
    </location>
</feature>
<dbReference type="GO" id="GO:0005737">
    <property type="term" value="C:cytoplasm"/>
    <property type="evidence" value="ECO:0007669"/>
    <property type="project" value="TreeGrafter"/>
</dbReference>
<evidence type="ECO:0000313" key="5">
    <source>
        <dbReference type="Proteomes" id="UP000194280"/>
    </source>
</evidence>
<feature type="compositionally biased region" description="Polar residues" evidence="3">
    <location>
        <begin position="47"/>
        <end position="64"/>
    </location>
</feature>
<feature type="compositionally biased region" description="Polar residues" evidence="3">
    <location>
        <begin position="973"/>
        <end position="1024"/>
    </location>
</feature>
<dbReference type="Gene3D" id="1.10.220.10">
    <property type="entry name" value="Annexin"/>
    <property type="match status" value="4"/>
</dbReference>
<dbReference type="GO" id="GO:0005634">
    <property type="term" value="C:nucleus"/>
    <property type="evidence" value="ECO:0007669"/>
    <property type="project" value="TreeGrafter"/>
</dbReference>
<feature type="compositionally biased region" description="Basic and acidic residues" evidence="3">
    <location>
        <begin position="249"/>
        <end position="264"/>
    </location>
</feature>
<dbReference type="EMBL" id="MUNK01000006">
    <property type="protein sequence ID" value="OTA38998.1"/>
    <property type="molecule type" value="Genomic_DNA"/>
</dbReference>
<feature type="compositionally biased region" description="Basic and acidic residues" evidence="3">
    <location>
        <begin position="1420"/>
        <end position="1429"/>
    </location>
</feature>
<reference evidence="4 5" key="1">
    <citation type="submission" date="2017-01" db="EMBL/GenBank/DDBJ databases">
        <title>The recent genome duplication of the halophilic yeast Hortaea werneckii: insights from long-read sequencing.</title>
        <authorList>
            <person name="Sinha S."/>
            <person name="Flibotte S."/>
            <person name="Neira M."/>
            <person name="Lenassi M."/>
            <person name="Gostincar C."/>
            <person name="Stajich J.E."/>
            <person name="Nislow C.E."/>
        </authorList>
    </citation>
    <scope>NUCLEOTIDE SEQUENCE [LARGE SCALE GENOMIC DNA]</scope>
    <source>
        <strain evidence="4 5">EXF-2000</strain>
    </source>
</reference>
<evidence type="ECO:0000256" key="2">
    <source>
        <dbReference type="ARBA" id="ARBA00023216"/>
    </source>
</evidence>
<feature type="compositionally biased region" description="Polar residues" evidence="3">
    <location>
        <begin position="1216"/>
        <end position="1232"/>
    </location>
</feature>
<dbReference type="OrthoDB" id="5945798at2759"/>
<feature type="region of interest" description="Disordered" evidence="3">
    <location>
        <begin position="182"/>
        <end position="315"/>
    </location>
</feature>
<dbReference type="PANTHER" id="PTHR10502:SF107">
    <property type="entry name" value="ANNEXIN ANXC4 (AFU_ORTHOLOGUE AFUA_3G07020)"/>
    <property type="match status" value="1"/>
</dbReference>
<accession>A0A1Z5TSP0</accession>
<feature type="compositionally biased region" description="Polar residues" evidence="3">
    <location>
        <begin position="190"/>
        <end position="200"/>
    </location>
</feature>
<feature type="region of interest" description="Disordered" evidence="3">
    <location>
        <begin position="708"/>
        <end position="808"/>
    </location>
</feature>
<gene>
    <name evidence="4" type="ORF">BTJ68_00999</name>
</gene>
<dbReference type="Proteomes" id="UP000194280">
    <property type="component" value="Unassembled WGS sequence"/>
</dbReference>
<keyword evidence="5" id="KW-1185">Reference proteome</keyword>
<dbReference type="GO" id="GO:0012506">
    <property type="term" value="C:vesicle membrane"/>
    <property type="evidence" value="ECO:0007669"/>
    <property type="project" value="TreeGrafter"/>
</dbReference>
<dbReference type="Pfam" id="PF00191">
    <property type="entry name" value="Annexin"/>
    <property type="match status" value="1"/>
</dbReference>
<feature type="region of interest" description="Disordered" evidence="3">
    <location>
        <begin position="1"/>
        <end position="144"/>
    </location>
</feature>
<dbReference type="GO" id="GO:0005544">
    <property type="term" value="F:calcium-dependent phospholipid binding"/>
    <property type="evidence" value="ECO:0007669"/>
    <property type="project" value="InterPro"/>
</dbReference>
<protein>
    <recommendedName>
        <fullName evidence="6">Annexin</fullName>
    </recommendedName>
</protein>
<evidence type="ECO:0000313" key="4">
    <source>
        <dbReference type="EMBL" id="OTA38998.1"/>
    </source>
</evidence>
<feature type="compositionally biased region" description="Gly residues" evidence="3">
    <location>
        <begin position="1438"/>
        <end position="1448"/>
    </location>
</feature>
<feature type="compositionally biased region" description="Basic and acidic residues" evidence="3">
    <location>
        <begin position="930"/>
        <end position="943"/>
    </location>
</feature>
<dbReference type="InterPro" id="IPR018502">
    <property type="entry name" value="Annexin_repeat"/>
</dbReference>
<dbReference type="SUPFAM" id="SSF47874">
    <property type="entry name" value="Annexin"/>
    <property type="match status" value="1"/>
</dbReference>
<feature type="compositionally biased region" description="Polar residues" evidence="3">
    <location>
        <begin position="915"/>
        <end position="929"/>
    </location>
</feature>
<organism evidence="4 5">
    <name type="scientific">Hortaea werneckii EXF-2000</name>
    <dbReference type="NCBI Taxonomy" id="1157616"/>
    <lineage>
        <taxon>Eukaryota</taxon>
        <taxon>Fungi</taxon>
        <taxon>Dikarya</taxon>
        <taxon>Ascomycota</taxon>
        <taxon>Pezizomycotina</taxon>
        <taxon>Dothideomycetes</taxon>
        <taxon>Dothideomycetidae</taxon>
        <taxon>Mycosphaerellales</taxon>
        <taxon>Teratosphaeriaceae</taxon>
        <taxon>Hortaea</taxon>
    </lineage>
</organism>
<evidence type="ECO:0008006" key="6">
    <source>
        <dbReference type="Google" id="ProtNLM"/>
    </source>
</evidence>
<comment type="caution">
    <text evidence="4">The sequence shown here is derived from an EMBL/GenBank/DDBJ whole genome shotgun (WGS) entry which is preliminary data.</text>
</comment>
<feature type="compositionally biased region" description="Polar residues" evidence="3">
    <location>
        <begin position="1259"/>
        <end position="1276"/>
    </location>
</feature>
<feature type="compositionally biased region" description="Basic and acidic residues" evidence="3">
    <location>
        <begin position="353"/>
        <end position="371"/>
    </location>
</feature>
<dbReference type="STRING" id="1157616.A0A1Z5TSP0"/>
<proteinExistence type="predicted"/>
<dbReference type="InterPro" id="IPR037104">
    <property type="entry name" value="Annexin_sf"/>
</dbReference>
<keyword evidence="1" id="KW-0677">Repeat</keyword>
<feature type="compositionally biased region" description="Low complexity" evidence="3">
    <location>
        <begin position="35"/>
        <end position="46"/>
    </location>
</feature>
<dbReference type="GO" id="GO:0005886">
    <property type="term" value="C:plasma membrane"/>
    <property type="evidence" value="ECO:0007669"/>
    <property type="project" value="TreeGrafter"/>
</dbReference>
<dbReference type="InParanoid" id="A0A1Z5TSP0"/>
<sequence length="1527" mass="169541">MSLRPDDHGSSRSRSKSATRDRSRSRSNVRAPEGSSSSASHGYRSSKAQTSTDTTVPGSLSKSAVPSFEVKTPQGGTARSTYFPSTSGPLSQPPLPANLPYPVDNGGWTAGAYQDLPPSGRSGYIQPTAQFPSWPEEDDDDLAYGDSSAIKQKAAWHPSLDGAPVQYPDEGAYNSSSAAYKYTPKAVNGNGRSTSYSYQYAPTPDRITHTATPQNGAPPLDYKRSPRPVEQLSRTYTPDKAVRSSNGAEIREVRPNEGMRDRKSSSSKVHRLSLNTQQQGLQPPPSPGLGPRPNRLSVSGGDRPDLSAGYMPPPSPLLEAYHGTYQSLSPMPSAMKLDDDLSDLELQSSQGSRDGRTSKDKLARDAERGKEKKRVVLYDAEGDATKIAKALSHHKIDSDPIIDILPGLSHDDMWALRKEYKKQVKIQGKGINLPKHLKVKLAGNFGKAAYVTALGRWESEGYWANFWYQSHGSRRELLIESLMGRTNLEIRNIKDEFNDKRYADDLVRCMEQELKMDKFRTAVLMALEERRQEDQDVFPVEYRNRDVQVLYQALNAKQGGESAMLEIIVRRSDAHLRDVLRMYESTYRENFARAALRKSNNLVGEVIAHILNGVINKPVRDAMLLQHAIQDIMDKNKEDDLRYELLISRLVRLHWDKVHLVRVKRAYKEKQGRELQEDIEDATKGDFREFIAFNDRYDTHERYTTSLIQQQRQEQASAYQHRATGRSDYSRPSSSAGSVHTLRRTPRLDDVRSLGHTHSKSVGSRRHPSPEPAVRTPPPEPPPSRPSHRRATSAYSHSQPPHPALRTSGRTHAAILFTLEEAIRHPNSFTPDLEEENAQMSDLGGGRASNGGARSHGPVPVAGSGTPSGIRTPRDVMRDRNAREARRQEEQKAEEARRLAEERRRSVERRAAAVTGSSQRPQSQYQQDPSQHHGLDGAGDRRSGTGRVSGADVLGEPVSRTQEYPNPRPRVSSAPQPESQPRVQSSAGGTKRSQQSQGAPRQPSASQSIAGASQPDQGQRTGPTSFPHAFERWETLSSHWEGLTSYWLHKLEQNTEDIRNTIPNASTLNRQITDLSAAGANLFHAVVELQRLRASSERKFQRWFFETRADTERSSEMQAQMDRQLRLERSAREEAALKRAEAEEAAGYAKREVVEMRRELMISKDEARRAWEELGRKSDEEQVRAENLKAGRMITISGVSVVPYYGGPSRSGTGGSQRPMTSDGNFHPQQQYPHVPPDPRAASVRSPSQEQQYYREEPSPTNTDPFTEQAQQSQHPQLHHEPDKESLATGSYRPTGSASMSGGSGFQSTAMPGSHQRGQDDFYQHAGSETFLHSPQSSSRGPIAQTSQAPPMPREEVRSEPSYVDTISEGETEYAIDSAGNIRHDDQGRPIVFRRPQRGGGDRSGRHQVTGDDDEDYDEDAIRHERELAARYGSSYGEAGGSGHGMGGEVLPEAPTVPSTSAQAMADYHPTSGEEAQSLYEGQTYGSGGGSGGWEHLRSASTAHHHPTRLSDVLEEDEERSSRRTGE</sequence>
<feature type="compositionally biased region" description="Polar residues" evidence="3">
    <location>
        <begin position="74"/>
        <end position="90"/>
    </location>
</feature>
<feature type="compositionally biased region" description="Pro residues" evidence="3">
    <location>
        <begin position="775"/>
        <end position="785"/>
    </location>
</feature>
<evidence type="ECO:0000256" key="1">
    <source>
        <dbReference type="ARBA" id="ARBA00022737"/>
    </source>
</evidence>